<name>A0A0F9ELG1_9ZZZZ</name>
<comment type="caution">
    <text evidence="1">The sequence shown here is derived from an EMBL/GenBank/DDBJ whole genome shotgun (WGS) entry which is preliminary data.</text>
</comment>
<reference evidence="1" key="1">
    <citation type="journal article" date="2015" name="Nature">
        <title>Complex archaea that bridge the gap between prokaryotes and eukaryotes.</title>
        <authorList>
            <person name="Spang A."/>
            <person name="Saw J.H."/>
            <person name="Jorgensen S.L."/>
            <person name="Zaremba-Niedzwiedzka K."/>
            <person name="Martijn J."/>
            <person name="Lind A.E."/>
            <person name="van Eijk R."/>
            <person name="Schleper C."/>
            <person name="Guy L."/>
            <person name="Ettema T.J."/>
        </authorList>
    </citation>
    <scope>NUCLEOTIDE SEQUENCE</scope>
</reference>
<organism evidence="1">
    <name type="scientific">marine sediment metagenome</name>
    <dbReference type="NCBI Taxonomy" id="412755"/>
    <lineage>
        <taxon>unclassified sequences</taxon>
        <taxon>metagenomes</taxon>
        <taxon>ecological metagenomes</taxon>
    </lineage>
</organism>
<evidence type="ECO:0000313" key="1">
    <source>
        <dbReference type="EMBL" id="KKL74864.1"/>
    </source>
</evidence>
<gene>
    <name evidence="1" type="ORF">LCGC14_2060580</name>
</gene>
<proteinExistence type="predicted"/>
<dbReference type="AlphaFoldDB" id="A0A0F9ELG1"/>
<sequence length="60" mass="6890">MNLSIVVGGKSFWYTFDDDSWGDIIKIIISKPIADEWVTVKGDFFKISEIQAVLHWKSIT</sequence>
<dbReference type="EMBL" id="LAZR01024520">
    <property type="protein sequence ID" value="KKL74864.1"/>
    <property type="molecule type" value="Genomic_DNA"/>
</dbReference>
<accession>A0A0F9ELG1</accession>
<protein>
    <submittedName>
        <fullName evidence="1">Uncharacterized protein</fullName>
    </submittedName>
</protein>